<reference evidence="3 4" key="1">
    <citation type="journal article" date="2017" name="Mol. Biol. Evol.">
        <title>The 4-celled Tetrabaena socialis nuclear genome reveals the essential components for genetic control of cell number at the origin of multicellularity in the volvocine lineage.</title>
        <authorList>
            <person name="Featherston J."/>
            <person name="Arakaki Y."/>
            <person name="Hanschen E.R."/>
            <person name="Ferris P.J."/>
            <person name="Michod R.E."/>
            <person name="Olson B.J.S.C."/>
            <person name="Nozaki H."/>
            <person name="Durand P.M."/>
        </authorList>
    </citation>
    <scope>NUCLEOTIDE SEQUENCE [LARGE SCALE GENOMIC DNA]</scope>
    <source>
        <strain evidence="3 4">NIES-571</strain>
    </source>
</reference>
<organism evidence="3 4">
    <name type="scientific">Tetrabaena socialis</name>
    <dbReference type="NCBI Taxonomy" id="47790"/>
    <lineage>
        <taxon>Eukaryota</taxon>
        <taxon>Viridiplantae</taxon>
        <taxon>Chlorophyta</taxon>
        <taxon>core chlorophytes</taxon>
        <taxon>Chlorophyceae</taxon>
        <taxon>CS clade</taxon>
        <taxon>Chlamydomonadales</taxon>
        <taxon>Tetrabaenaceae</taxon>
        <taxon>Tetrabaena</taxon>
    </lineage>
</organism>
<dbReference type="InterPro" id="IPR051681">
    <property type="entry name" value="Ser/Thr_Kinases-Pseudokinases"/>
</dbReference>
<dbReference type="GO" id="GO:0004674">
    <property type="term" value="F:protein serine/threonine kinase activity"/>
    <property type="evidence" value="ECO:0007669"/>
    <property type="project" value="TreeGrafter"/>
</dbReference>
<accession>A0A2J7ZFJ2</accession>
<dbReference type="SUPFAM" id="SSF56112">
    <property type="entry name" value="Protein kinase-like (PK-like)"/>
    <property type="match status" value="1"/>
</dbReference>
<feature type="region of interest" description="Disordered" evidence="1">
    <location>
        <begin position="1"/>
        <end position="36"/>
    </location>
</feature>
<name>A0A2J7ZFJ2_9CHLO</name>
<sequence>ASPAPDDVAVEARTAAAATTPAPANPNPAAAADTTAAAAGRGGLPGLARDRALQEAAISLAASAHPNVVATYHADTASLRRAGGSRGGSGISGWGGAGLGGGGGGGEEEGGRGVAAAAAANAADCCWCITLVQQLCEGGSLRGALDSGLLARCTVGGPGGADGAGEEQEHLQRPLPLLPVGVVLLVALDVAQGLRQLHGAGIVHGDVSSGNVLLAAAPAAAAAASSHLRPPASGTATGSAATAAAGAVSPPFFSGAGSSEALASLLGSGSGDRMRRGGSGSGAAAATPSGLYGYVAKLCDFGLAEVLPAGQAHVQGPS</sequence>
<evidence type="ECO:0000259" key="2">
    <source>
        <dbReference type="PROSITE" id="PS50011"/>
    </source>
</evidence>
<dbReference type="PANTHER" id="PTHR44329:SF214">
    <property type="entry name" value="PROTEIN KINASE DOMAIN-CONTAINING PROTEIN"/>
    <property type="match status" value="1"/>
</dbReference>
<gene>
    <name evidence="3" type="ORF">TSOC_015187</name>
</gene>
<evidence type="ECO:0000313" key="4">
    <source>
        <dbReference type="Proteomes" id="UP000236333"/>
    </source>
</evidence>
<feature type="compositionally biased region" description="Low complexity" evidence="1">
    <location>
        <begin position="12"/>
        <end position="36"/>
    </location>
</feature>
<dbReference type="InterPro" id="IPR001245">
    <property type="entry name" value="Ser-Thr/Tyr_kinase_cat_dom"/>
</dbReference>
<dbReference type="InterPro" id="IPR011009">
    <property type="entry name" value="Kinase-like_dom_sf"/>
</dbReference>
<dbReference type="GO" id="GO:0005524">
    <property type="term" value="F:ATP binding"/>
    <property type="evidence" value="ECO:0007669"/>
    <property type="project" value="InterPro"/>
</dbReference>
<dbReference type="AlphaFoldDB" id="A0A2J7ZFJ2"/>
<feature type="non-terminal residue" evidence="3">
    <location>
        <position position="318"/>
    </location>
</feature>
<evidence type="ECO:0000313" key="3">
    <source>
        <dbReference type="EMBL" id="PNG99042.1"/>
    </source>
</evidence>
<dbReference type="Pfam" id="PF07714">
    <property type="entry name" value="PK_Tyr_Ser-Thr"/>
    <property type="match status" value="1"/>
</dbReference>
<proteinExistence type="predicted"/>
<dbReference type="InterPro" id="IPR008266">
    <property type="entry name" value="Tyr_kinase_AS"/>
</dbReference>
<keyword evidence="4" id="KW-1185">Reference proteome</keyword>
<dbReference type="PANTHER" id="PTHR44329">
    <property type="entry name" value="SERINE/THREONINE-PROTEIN KINASE TNNI3K-RELATED"/>
    <property type="match status" value="1"/>
</dbReference>
<comment type="caution">
    <text evidence="3">The sequence shown here is derived from an EMBL/GenBank/DDBJ whole genome shotgun (WGS) entry which is preliminary data.</text>
</comment>
<protein>
    <recommendedName>
        <fullName evidence="2">Protein kinase domain-containing protein</fullName>
    </recommendedName>
</protein>
<dbReference type="Proteomes" id="UP000236333">
    <property type="component" value="Unassembled WGS sequence"/>
</dbReference>
<dbReference type="PROSITE" id="PS50011">
    <property type="entry name" value="PROTEIN_KINASE_DOM"/>
    <property type="match status" value="1"/>
</dbReference>
<dbReference type="Gene3D" id="1.10.510.10">
    <property type="entry name" value="Transferase(Phosphotransferase) domain 1"/>
    <property type="match status" value="1"/>
</dbReference>
<dbReference type="EMBL" id="PGGS01004402">
    <property type="protein sequence ID" value="PNG99042.1"/>
    <property type="molecule type" value="Genomic_DNA"/>
</dbReference>
<dbReference type="PROSITE" id="PS00109">
    <property type="entry name" value="PROTEIN_KINASE_TYR"/>
    <property type="match status" value="1"/>
</dbReference>
<evidence type="ECO:0000256" key="1">
    <source>
        <dbReference type="SAM" id="MobiDB-lite"/>
    </source>
</evidence>
<feature type="domain" description="Protein kinase" evidence="2">
    <location>
        <begin position="1"/>
        <end position="318"/>
    </location>
</feature>
<dbReference type="InterPro" id="IPR000719">
    <property type="entry name" value="Prot_kinase_dom"/>
</dbReference>
<feature type="non-terminal residue" evidence="3">
    <location>
        <position position="1"/>
    </location>
</feature>